<sequence length="322" mass="36221">MSKILILGGAGFIGSILSQTLHEQGDEVTIFDTLFFEPKARDFSPFRLVQDDIRKKEELEPEIKRADAVVNLAALSNDPVSDLDPQLTWDINHAANSVIAELCAKYGKRIVFASSCSVYGFGQETFHEESETNPLSLYAKTKVLSEKIYEDKATDVVSLRFATAYGYTAKPRFDLVVNSMVGTAHFQGRLVVHGGSQWRPLVHVKDIARAIHLAIHAPTLPGRVYNIGSNEQNYQIIDLASHIIGFFPDAKLGREEENFDPRSYRVDFSKAEQELGFRAKHTIAEAVQEFQEAFRAGKIPSMNVDEYYRVKYLKNNFVPSLK</sequence>
<name>A0A1F5QAT1_9BACT</name>
<dbReference type="InterPro" id="IPR036291">
    <property type="entry name" value="NAD(P)-bd_dom_sf"/>
</dbReference>
<dbReference type="InterPro" id="IPR050177">
    <property type="entry name" value="Lipid_A_modif_metabolic_enz"/>
</dbReference>
<reference evidence="2 3" key="1">
    <citation type="journal article" date="2016" name="Nat. Commun.">
        <title>Thousands of microbial genomes shed light on interconnected biogeochemical processes in an aquifer system.</title>
        <authorList>
            <person name="Anantharaman K."/>
            <person name="Brown C.T."/>
            <person name="Hug L.A."/>
            <person name="Sharon I."/>
            <person name="Castelle C.J."/>
            <person name="Probst A.J."/>
            <person name="Thomas B.C."/>
            <person name="Singh A."/>
            <person name="Wilkins M.J."/>
            <person name="Karaoz U."/>
            <person name="Brodie E.L."/>
            <person name="Williams K.H."/>
            <person name="Hubbard S.S."/>
            <person name="Banfield J.F."/>
        </authorList>
    </citation>
    <scope>NUCLEOTIDE SEQUENCE [LARGE SCALE GENOMIC DNA]</scope>
</reference>
<organism evidence="2 3">
    <name type="scientific">Candidatus Doudnabacteria bacterium RIFCSPLOWO2_02_FULL_48_13</name>
    <dbReference type="NCBI Taxonomy" id="1817845"/>
    <lineage>
        <taxon>Bacteria</taxon>
        <taxon>Candidatus Doudnaibacteriota</taxon>
    </lineage>
</organism>
<evidence type="ECO:0000313" key="2">
    <source>
        <dbReference type="EMBL" id="OGE99303.1"/>
    </source>
</evidence>
<feature type="domain" description="NAD-dependent epimerase/dehydratase" evidence="1">
    <location>
        <begin position="4"/>
        <end position="228"/>
    </location>
</feature>
<dbReference type="AlphaFoldDB" id="A0A1F5QAT1"/>
<dbReference type="Pfam" id="PF01370">
    <property type="entry name" value="Epimerase"/>
    <property type="match status" value="1"/>
</dbReference>
<proteinExistence type="predicted"/>
<gene>
    <name evidence="2" type="ORF">A3J05_00080</name>
</gene>
<dbReference type="InterPro" id="IPR001509">
    <property type="entry name" value="Epimerase_deHydtase"/>
</dbReference>
<dbReference type="EMBL" id="MFFF01000021">
    <property type="protein sequence ID" value="OGE99303.1"/>
    <property type="molecule type" value="Genomic_DNA"/>
</dbReference>
<dbReference type="Proteomes" id="UP000177235">
    <property type="component" value="Unassembled WGS sequence"/>
</dbReference>
<dbReference type="Gene3D" id="3.40.50.720">
    <property type="entry name" value="NAD(P)-binding Rossmann-like Domain"/>
    <property type="match status" value="1"/>
</dbReference>
<dbReference type="PANTHER" id="PTHR43245:SF23">
    <property type="entry name" value="NAD(P)-BINDING DOMAIN-CONTAINING PROTEIN"/>
    <property type="match status" value="1"/>
</dbReference>
<dbReference type="CDD" id="cd08946">
    <property type="entry name" value="SDR_e"/>
    <property type="match status" value="1"/>
</dbReference>
<evidence type="ECO:0000259" key="1">
    <source>
        <dbReference type="Pfam" id="PF01370"/>
    </source>
</evidence>
<comment type="caution">
    <text evidence="2">The sequence shown here is derived from an EMBL/GenBank/DDBJ whole genome shotgun (WGS) entry which is preliminary data.</text>
</comment>
<dbReference type="SUPFAM" id="SSF51735">
    <property type="entry name" value="NAD(P)-binding Rossmann-fold domains"/>
    <property type="match status" value="1"/>
</dbReference>
<dbReference type="PANTHER" id="PTHR43245">
    <property type="entry name" value="BIFUNCTIONAL POLYMYXIN RESISTANCE PROTEIN ARNA"/>
    <property type="match status" value="1"/>
</dbReference>
<accession>A0A1F5QAT1</accession>
<protein>
    <recommendedName>
        <fullName evidence="1">NAD-dependent epimerase/dehydratase domain-containing protein</fullName>
    </recommendedName>
</protein>
<evidence type="ECO:0000313" key="3">
    <source>
        <dbReference type="Proteomes" id="UP000177235"/>
    </source>
</evidence>